<dbReference type="EMBL" id="BSYO01000023">
    <property type="protein sequence ID" value="GMH21783.1"/>
    <property type="molecule type" value="Genomic_DNA"/>
</dbReference>
<dbReference type="AlphaFoldDB" id="A0AAD3T193"/>
<keyword evidence="2" id="KW-1185">Reference proteome</keyword>
<sequence>MSYCHKTWRGLYAMRRLNHARTVGLGVRADTVKGLGASFFAENICSNEMIFKIMHYPSTVRILNPCSGRHQGGEGACESAEVCRCYWPCPPAAAEAAEIGVEPPQIGGEPPEMGG</sequence>
<protein>
    <submittedName>
        <fullName evidence="1">Uncharacterized protein</fullName>
    </submittedName>
</protein>
<gene>
    <name evidence="1" type="ORF">Nepgr_023625</name>
</gene>
<proteinExistence type="predicted"/>
<dbReference type="Proteomes" id="UP001279734">
    <property type="component" value="Unassembled WGS sequence"/>
</dbReference>
<organism evidence="1 2">
    <name type="scientific">Nepenthes gracilis</name>
    <name type="common">Slender pitcher plant</name>
    <dbReference type="NCBI Taxonomy" id="150966"/>
    <lineage>
        <taxon>Eukaryota</taxon>
        <taxon>Viridiplantae</taxon>
        <taxon>Streptophyta</taxon>
        <taxon>Embryophyta</taxon>
        <taxon>Tracheophyta</taxon>
        <taxon>Spermatophyta</taxon>
        <taxon>Magnoliopsida</taxon>
        <taxon>eudicotyledons</taxon>
        <taxon>Gunneridae</taxon>
        <taxon>Pentapetalae</taxon>
        <taxon>Caryophyllales</taxon>
        <taxon>Nepenthaceae</taxon>
        <taxon>Nepenthes</taxon>
    </lineage>
</organism>
<comment type="caution">
    <text evidence="1">The sequence shown here is derived from an EMBL/GenBank/DDBJ whole genome shotgun (WGS) entry which is preliminary data.</text>
</comment>
<name>A0AAD3T193_NEPGR</name>
<evidence type="ECO:0000313" key="2">
    <source>
        <dbReference type="Proteomes" id="UP001279734"/>
    </source>
</evidence>
<reference evidence="1" key="1">
    <citation type="submission" date="2023-05" db="EMBL/GenBank/DDBJ databases">
        <title>Nepenthes gracilis genome sequencing.</title>
        <authorList>
            <person name="Fukushima K."/>
        </authorList>
    </citation>
    <scope>NUCLEOTIDE SEQUENCE</scope>
    <source>
        <strain evidence="1">SING2019-196</strain>
    </source>
</reference>
<evidence type="ECO:0000313" key="1">
    <source>
        <dbReference type="EMBL" id="GMH21783.1"/>
    </source>
</evidence>
<accession>A0AAD3T193</accession>